<keyword evidence="8" id="KW-1185">Reference proteome</keyword>
<dbReference type="PANTHER" id="PTHR10353:SF29">
    <property type="entry name" value="BETA-GLUCOSIDASE 11"/>
    <property type="match status" value="1"/>
</dbReference>
<comment type="caution">
    <text evidence="7">The sequence shown here is derived from an EMBL/GenBank/DDBJ whole genome shotgun (WGS) entry which is preliminary data.</text>
</comment>
<dbReference type="FunFam" id="3.20.20.80:FF:000069">
    <property type="entry name" value="Beta-glucosidase 1"/>
    <property type="match status" value="1"/>
</dbReference>
<reference evidence="7 8" key="1">
    <citation type="submission" date="2017-07" db="EMBL/GenBank/DDBJ databases">
        <title>An improved, manually edited Actinidia chinensis var. chinensis (kiwifruit) genome highlights the challenges associated with draft genomes and gene prediction in plants.</title>
        <authorList>
            <person name="Pilkington S."/>
            <person name="Crowhurst R."/>
            <person name="Hilario E."/>
            <person name="Nardozza S."/>
            <person name="Fraser L."/>
            <person name="Peng Y."/>
            <person name="Gunaseelan K."/>
            <person name="Simpson R."/>
            <person name="Tahir J."/>
            <person name="Deroles S."/>
            <person name="Templeton K."/>
            <person name="Luo Z."/>
            <person name="Davy M."/>
            <person name="Cheng C."/>
            <person name="Mcneilage M."/>
            <person name="Scaglione D."/>
            <person name="Liu Y."/>
            <person name="Zhang Q."/>
            <person name="Datson P."/>
            <person name="De Silva N."/>
            <person name="Gardiner S."/>
            <person name="Bassett H."/>
            <person name="Chagne D."/>
            <person name="Mccallum J."/>
            <person name="Dzierzon H."/>
            <person name="Deng C."/>
            <person name="Wang Y.-Y."/>
            <person name="Barron N."/>
            <person name="Manako K."/>
            <person name="Bowen J."/>
            <person name="Foster T."/>
            <person name="Erridge Z."/>
            <person name="Tiffin H."/>
            <person name="Waite C."/>
            <person name="Davies K."/>
            <person name="Grierson E."/>
            <person name="Laing W."/>
            <person name="Kirk R."/>
            <person name="Chen X."/>
            <person name="Wood M."/>
            <person name="Montefiori M."/>
            <person name="Brummell D."/>
            <person name="Schwinn K."/>
            <person name="Catanach A."/>
            <person name="Fullerton C."/>
            <person name="Li D."/>
            <person name="Meiyalaghan S."/>
            <person name="Nieuwenhuizen N."/>
            <person name="Read N."/>
            <person name="Prakash R."/>
            <person name="Hunter D."/>
            <person name="Zhang H."/>
            <person name="Mckenzie M."/>
            <person name="Knabel M."/>
            <person name="Harris A."/>
            <person name="Allan A."/>
            <person name="Chen A."/>
            <person name="Janssen B."/>
            <person name="Plunkett B."/>
            <person name="Dwamena C."/>
            <person name="Voogd C."/>
            <person name="Leif D."/>
            <person name="Lafferty D."/>
            <person name="Souleyre E."/>
            <person name="Varkonyi-Gasic E."/>
            <person name="Gambi F."/>
            <person name="Hanley J."/>
            <person name="Yao J.-L."/>
            <person name="Cheung J."/>
            <person name="David K."/>
            <person name="Warren B."/>
            <person name="Marsh K."/>
            <person name="Snowden K."/>
            <person name="Lin-Wang K."/>
            <person name="Brian L."/>
            <person name="Martinez-Sanchez M."/>
            <person name="Wang M."/>
            <person name="Ileperuma N."/>
            <person name="Macnee N."/>
            <person name="Campin R."/>
            <person name="Mcatee P."/>
            <person name="Drummond R."/>
            <person name="Espley R."/>
            <person name="Ireland H."/>
            <person name="Wu R."/>
            <person name="Atkinson R."/>
            <person name="Karunairetnam S."/>
            <person name="Bulley S."/>
            <person name="Chunkath S."/>
            <person name="Hanley Z."/>
            <person name="Storey R."/>
            <person name="Thrimawithana A."/>
            <person name="Thomson S."/>
            <person name="David C."/>
            <person name="Testolin R."/>
        </authorList>
    </citation>
    <scope>NUCLEOTIDE SEQUENCE [LARGE SCALE GENOMIC DNA]</scope>
    <source>
        <strain evidence="8">cv. Red5</strain>
        <tissue evidence="7">Young leaf</tissue>
    </source>
</reference>
<feature type="signal peptide" evidence="6">
    <location>
        <begin position="1"/>
        <end position="25"/>
    </location>
</feature>
<dbReference type="PRINTS" id="PR00131">
    <property type="entry name" value="GLHYDRLASE1"/>
</dbReference>
<reference evidence="8" key="2">
    <citation type="journal article" date="2018" name="BMC Genomics">
        <title>A manually annotated Actinidia chinensis var. chinensis (kiwifruit) genome highlights the challenges associated with draft genomes and gene prediction in plants.</title>
        <authorList>
            <person name="Pilkington S.M."/>
            <person name="Crowhurst R."/>
            <person name="Hilario E."/>
            <person name="Nardozza S."/>
            <person name="Fraser L."/>
            <person name="Peng Y."/>
            <person name="Gunaseelan K."/>
            <person name="Simpson R."/>
            <person name="Tahir J."/>
            <person name="Deroles S.C."/>
            <person name="Templeton K."/>
            <person name="Luo Z."/>
            <person name="Davy M."/>
            <person name="Cheng C."/>
            <person name="McNeilage M."/>
            <person name="Scaglione D."/>
            <person name="Liu Y."/>
            <person name="Zhang Q."/>
            <person name="Datson P."/>
            <person name="De Silva N."/>
            <person name="Gardiner S.E."/>
            <person name="Bassett H."/>
            <person name="Chagne D."/>
            <person name="McCallum J."/>
            <person name="Dzierzon H."/>
            <person name="Deng C."/>
            <person name="Wang Y.Y."/>
            <person name="Barron L."/>
            <person name="Manako K."/>
            <person name="Bowen J."/>
            <person name="Foster T.M."/>
            <person name="Erridge Z.A."/>
            <person name="Tiffin H."/>
            <person name="Waite C.N."/>
            <person name="Davies K.M."/>
            <person name="Grierson E.P."/>
            <person name="Laing W.A."/>
            <person name="Kirk R."/>
            <person name="Chen X."/>
            <person name="Wood M."/>
            <person name="Montefiori M."/>
            <person name="Brummell D.A."/>
            <person name="Schwinn K.E."/>
            <person name="Catanach A."/>
            <person name="Fullerton C."/>
            <person name="Li D."/>
            <person name="Meiyalaghan S."/>
            <person name="Nieuwenhuizen N."/>
            <person name="Read N."/>
            <person name="Prakash R."/>
            <person name="Hunter D."/>
            <person name="Zhang H."/>
            <person name="McKenzie M."/>
            <person name="Knabel M."/>
            <person name="Harris A."/>
            <person name="Allan A.C."/>
            <person name="Gleave A."/>
            <person name="Chen A."/>
            <person name="Janssen B.J."/>
            <person name="Plunkett B."/>
            <person name="Ampomah-Dwamena C."/>
            <person name="Voogd C."/>
            <person name="Leif D."/>
            <person name="Lafferty D."/>
            <person name="Souleyre E.J.F."/>
            <person name="Varkonyi-Gasic E."/>
            <person name="Gambi F."/>
            <person name="Hanley J."/>
            <person name="Yao J.L."/>
            <person name="Cheung J."/>
            <person name="David K.M."/>
            <person name="Warren B."/>
            <person name="Marsh K."/>
            <person name="Snowden K.C."/>
            <person name="Lin-Wang K."/>
            <person name="Brian L."/>
            <person name="Martinez-Sanchez M."/>
            <person name="Wang M."/>
            <person name="Ileperuma N."/>
            <person name="Macnee N."/>
            <person name="Campin R."/>
            <person name="McAtee P."/>
            <person name="Drummond R.S.M."/>
            <person name="Espley R.V."/>
            <person name="Ireland H.S."/>
            <person name="Wu R."/>
            <person name="Atkinson R.G."/>
            <person name="Karunairetnam S."/>
            <person name="Bulley S."/>
            <person name="Chunkath S."/>
            <person name="Hanley Z."/>
            <person name="Storey R."/>
            <person name="Thrimawithana A.H."/>
            <person name="Thomson S."/>
            <person name="David C."/>
            <person name="Testolin R."/>
            <person name="Huang H."/>
            <person name="Hellens R.P."/>
            <person name="Schaffer R.J."/>
        </authorList>
    </citation>
    <scope>NUCLEOTIDE SEQUENCE [LARGE SCALE GENOMIC DNA]</scope>
    <source>
        <strain evidence="8">cv. Red5</strain>
    </source>
</reference>
<dbReference type="PROSITE" id="PS00653">
    <property type="entry name" value="GLYCOSYL_HYDROL_F1_2"/>
    <property type="match status" value="1"/>
</dbReference>
<feature type="chain" id="PRO_5015314771" evidence="6">
    <location>
        <begin position="26"/>
        <end position="519"/>
    </location>
</feature>
<dbReference type="Gramene" id="PSR85986">
    <property type="protein sequence ID" value="PSR85986"/>
    <property type="gene ID" value="CEY00_Acc31596"/>
</dbReference>
<dbReference type="PANTHER" id="PTHR10353">
    <property type="entry name" value="GLYCOSYL HYDROLASE"/>
    <property type="match status" value="1"/>
</dbReference>
<dbReference type="OrthoDB" id="65569at2759"/>
<evidence type="ECO:0000313" key="8">
    <source>
        <dbReference type="Proteomes" id="UP000241394"/>
    </source>
</evidence>
<dbReference type="InParanoid" id="A0A2R6P5S3"/>
<dbReference type="AlphaFoldDB" id="A0A2R6P5S3"/>
<proteinExistence type="inferred from homology"/>
<protein>
    <submittedName>
        <fullName evidence="7">Beta-glucosidase</fullName>
    </submittedName>
</protein>
<accession>A0A2R6P5S3</accession>
<dbReference type="InterPro" id="IPR001360">
    <property type="entry name" value="Glyco_hydro_1"/>
</dbReference>
<evidence type="ECO:0000256" key="2">
    <source>
        <dbReference type="ARBA" id="ARBA00022729"/>
    </source>
</evidence>
<dbReference type="Pfam" id="PF00232">
    <property type="entry name" value="Glyco_hydro_1"/>
    <property type="match status" value="1"/>
</dbReference>
<dbReference type="GO" id="GO:0005975">
    <property type="term" value="P:carbohydrate metabolic process"/>
    <property type="evidence" value="ECO:0007669"/>
    <property type="project" value="InterPro"/>
</dbReference>
<evidence type="ECO:0000256" key="5">
    <source>
        <dbReference type="RuleBase" id="RU003690"/>
    </source>
</evidence>
<evidence type="ECO:0000313" key="7">
    <source>
        <dbReference type="EMBL" id="PSR85986.1"/>
    </source>
</evidence>
<dbReference type="SUPFAM" id="SSF51445">
    <property type="entry name" value="(Trans)glycosidases"/>
    <property type="match status" value="1"/>
</dbReference>
<dbReference type="STRING" id="1590841.A0A2R6P5S3"/>
<dbReference type="FunCoup" id="A0A2R6P5S3">
    <property type="interactions" value="165"/>
</dbReference>
<evidence type="ECO:0000256" key="3">
    <source>
        <dbReference type="ARBA" id="ARBA00022801"/>
    </source>
</evidence>
<evidence type="ECO:0000256" key="4">
    <source>
        <dbReference type="ARBA" id="ARBA00023180"/>
    </source>
</evidence>
<dbReference type="Proteomes" id="UP000241394">
    <property type="component" value="Chromosome LG28"/>
</dbReference>
<organism evidence="7 8">
    <name type="scientific">Actinidia chinensis var. chinensis</name>
    <name type="common">Chinese soft-hair kiwi</name>
    <dbReference type="NCBI Taxonomy" id="1590841"/>
    <lineage>
        <taxon>Eukaryota</taxon>
        <taxon>Viridiplantae</taxon>
        <taxon>Streptophyta</taxon>
        <taxon>Embryophyta</taxon>
        <taxon>Tracheophyta</taxon>
        <taxon>Spermatophyta</taxon>
        <taxon>Magnoliopsida</taxon>
        <taxon>eudicotyledons</taxon>
        <taxon>Gunneridae</taxon>
        <taxon>Pentapetalae</taxon>
        <taxon>asterids</taxon>
        <taxon>Ericales</taxon>
        <taxon>Actinidiaceae</taxon>
        <taxon>Actinidia</taxon>
    </lineage>
</organism>
<dbReference type="OMA" id="FEYPIAP"/>
<comment type="similarity">
    <text evidence="1 5">Belongs to the glycosyl hydrolase 1 family.</text>
</comment>
<feature type="non-terminal residue" evidence="7">
    <location>
        <position position="519"/>
    </location>
</feature>
<keyword evidence="4" id="KW-0325">Glycoprotein</keyword>
<keyword evidence="2 6" id="KW-0732">Signal</keyword>
<name>A0A2R6P5S3_ACTCC</name>
<keyword evidence="3" id="KW-0378">Hydrolase</keyword>
<evidence type="ECO:0000256" key="1">
    <source>
        <dbReference type="ARBA" id="ARBA00010838"/>
    </source>
</evidence>
<dbReference type="EMBL" id="NKQK01000028">
    <property type="protein sequence ID" value="PSR85986.1"/>
    <property type="molecule type" value="Genomic_DNA"/>
</dbReference>
<gene>
    <name evidence="7" type="ORF">CEY00_Acc31596</name>
</gene>
<dbReference type="Gene3D" id="3.20.20.80">
    <property type="entry name" value="Glycosidases"/>
    <property type="match status" value="1"/>
</dbReference>
<evidence type="ECO:0000256" key="6">
    <source>
        <dbReference type="SAM" id="SignalP"/>
    </source>
</evidence>
<dbReference type="GO" id="GO:0008422">
    <property type="term" value="F:beta-glucosidase activity"/>
    <property type="evidence" value="ECO:0007669"/>
    <property type="project" value="TreeGrafter"/>
</dbReference>
<dbReference type="InterPro" id="IPR017853">
    <property type="entry name" value="GH"/>
</dbReference>
<sequence>MGKLCFPLFVVLFLNSASLLVFCEGTSTRNDFPYPPHFVFGSGTSAYQYEGAAFEDGRTASIWDTFAHGGNSHGATGDIACDGYHKYKEDVQLMVGTGLEAYRLSISWPRLIPNGRGPINPKGLEYYNNVINELIKHGIQPHATLIHFDLPQALEDEYGGWLSRKMVKDFTAYADVCFREFGDRVLYWTTMNEVNMFTIGGYDIGATPPQHCSPPFGVSNCSAGNSSIEPYVAAHHILLAHASAARLYKKKYQGRQHGFVGINVYAYWCVPYTNATNDVIAAQRATDFFLGWFIEPLVFGDYPDTMKKNVGSRLPTFTKRESELVNGSCDFFGVNHYLIMYIKDSPSSLKTDTRDFNMDMAVELIYEQGDTPSNELPLTPSGLLELLEYFKQFYGNPPVYVHENGQQTQRNATLIDTPRVKYLQGYIGSLLDAVRNGSNARGYFYWSFMDLFELLGGYDISFGLYYVDLNDKDLKRYPKLSAHWYSNFLKGKTSSSNGAIEVEKTTLSLFSNHTLLSRV</sequence>
<dbReference type="InterPro" id="IPR033132">
    <property type="entry name" value="GH_1_N_CS"/>
</dbReference>